<reference evidence="1" key="1">
    <citation type="journal article" date="2023" name="Mol. Phylogenet. Evol.">
        <title>Genome-scale phylogeny and comparative genomics of the fungal order Sordariales.</title>
        <authorList>
            <person name="Hensen N."/>
            <person name="Bonometti L."/>
            <person name="Westerberg I."/>
            <person name="Brannstrom I.O."/>
            <person name="Guillou S."/>
            <person name="Cros-Aarteil S."/>
            <person name="Calhoun S."/>
            <person name="Haridas S."/>
            <person name="Kuo A."/>
            <person name="Mondo S."/>
            <person name="Pangilinan J."/>
            <person name="Riley R."/>
            <person name="LaButti K."/>
            <person name="Andreopoulos B."/>
            <person name="Lipzen A."/>
            <person name="Chen C."/>
            <person name="Yan M."/>
            <person name="Daum C."/>
            <person name="Ng V."/>
            <person name="Clum A."/>
            <person name="Steindorff A."/>
            <person name="Ohm R.A."/>
            <person name="Martin F."/>
            <person name="Silar P."/>
            <person name="Natvig D.O."/>
            <person name="Lalanne C."/>
            <person name="Gautier V."/>
            <person name="Ament-Velasquez S.L."/>
            <person name="Kruys A."/>
            <person name="Hutchinson M.I."/>
            <person name="Powell A.J."/>
            <person name="Barry K."/>
            <person name="Miller A.N."/>
            <person name="Grigoriev I.V."/>
            <person name="Debuchy R."/>
            <person name="Gladieux P."/>
            <person name="Hiltunen Thoren M."/>
            <person name="Johannesson H."/>
        </authorList>
    </citation>
    <scope>NUCLEOTIDE SEQUENCE</scope>
    <source>
        <strain evidence="1">CBS 123565</strain>
    </source>
</reference>
<evidence type="ECO:0000313" key="2">
    <source>
        <dbReference type="Proteomes" id="UP001304895"/>
    </source>
</evidence>
<protein>
    <recommendedName>
        <fullName evidence="3">F-box domain-containing protein</fullName>
    </recommendedName>
</protein>
<gene>
    <name evidence="1" type="ORF">BT67DRAFT_459813</name>
</gene>
<reference evidence="1" key="2">
    <citation type="submission" date="2023-05" db="EMBL/GenBank/DDBJ databases">
        <authorList>
            <consortium name="Lawrence Berkeley National Laboratory"/>
            <person name="Steindorff A."/>
            <person name="Hensen N."/>
            <person name="Bonometti L."/>
            <person name="Westerberg I."/>
            <person name="Brannstrom I.O."/>
            <person name="Guillou S."/>
            <person name="Cros-Aarteil S."/>
            <person name="Calhoun S."/>
            <person name="Haridas S."/>
            <person name="Kuo A."/>
            <person name="Mondo S."/>
            <person name="Pangilinan J."/>
            <person name="Riley R."/>
            <person name="Labutti K."/>
            <person name="Andreopoulos B."/>
            <person name="Lipzen A."/>
            <person name="Chen C."/>
            <person name="Yanf M."/>
            <person name="Daum C."/>
            <person name="Ng V."/>
            <person name="Clum A."/>
            <person name="Ohm R."/>
            <person name="Martin F."/>
            <person name="Silar P."/>
            <person name="Natvig D."/>
            <person name="Lalanne C."/>
            <person name="Gautier V."/>
            <person name="Ament-Velasquez S.L."/>
            <person name="Kruys A."/>
            <person name="Hutchinson M.I."/>
            <person name="Powell A.J."/>
            <person name="Barry K."/>
            <person name="Miller A.N."/>
            <person name="Grigoriev I.V."/>
            <person name="Debuchy R."/>
            <person name="Gladieux P."/>
            <person name="Thoren M.H."/>
            <person name="Johannesson H."/>
        </authorList>
    </citation>
    <scope>NUCLEOTIDE SEQUENCE</scope>
    <source>
        <strain evidence="1">CBS 123565</strain>
    </source>
</reference>
<proteinExistence type="predicted"/>
<organism evidence="1 2">
    <name type="scientific">Trichocladium antarcticum</name>
    <dbReference type="NCBI Taxonomy" id="1450529"/>
    <lineage>
        <taxon>Eukaryota</taxon>
        <taxon>Fungi</taxon>
        <taxon>Dikarya</taxon>
        <taxon>Ascomycota</taxon>
        <taxon>Pezizomycotina</taxon>
        <taxon>Sordariomycetes</taxon>
        <taxon>Sordariomycetidae</taxon>
        <taxon>Sordariales</taxon>
        <taxon>Chaetomiaceae</taxon>
        <taxon>Trichocladium</taxon>
    </lineage>
</organism>
<comment type="caution">
    <text evidence="1">The sequence shown here is derived from an EMBL/GenBank/DDBJ whole genome shotgun (WGS) entry which is preliminary data.</text>
</comment>
<dbReference type="AlphaFoldDB" id="A0AAN6UQ26"/>
<sequence length="477" mass="53611">MMMARDIGNAGSAGMRQPRLALDALPPEILALILECLVPQSPEIGETRPVAYNQLMVDEPCVCRVSRHLYQLARPLLYRVIAMCDETTMFLLFRTLCEKPEYGHATRYLSCHMTLTHEDDTFTMPSGTDAITLPHMLLNEGDLDHLPQTFLCFILTFLPKLETHLLQVPICDDQEEYNLLCIQIDTLRHNIHTLLLQGDPELLGHFEHEDCDCDVPESLFANFPNLTTLEISSDDGIWSGNPLPAGACPRDLHQLLLNAPHLETLYMAPRPDGLDRAIELDPDSDHADPEALDIALATHGKQLRNLDPLIGPDGRLTALAQMTSLQKLCIQMATLYGSPAAVAQMPLVELLPPNLVELALEDWWWPNAELLDFLPEWSAADKVGHYQSQHLYRVSALETLNRFARDVRTRLGALKKVVLLCKIPWTWVMEGGIEIDFHFEGVKREFAAQGVQFEVRCDEVLEEEERDGGGHHMPIGG</sequence>
<evidence type="ECO:0000313" key="1">
    <source>
        <dbReference type="EMBL" id="KAK4137127.1"/>
    </source>
</evidence>
<name>A0AAN6UQ26_9PEZI</name>
<keyword evidence="2" id="KW-1185">Reference proteome</keyword>
<dbReference type="EMBL" id="MU853402">
    <property type="protein sequence ID" value="KAK4137127.1"/>
    <property type="molecule type" value="Genomic_DNA"/>
</dbReference>
<evidence type="ECO:0008006" key="3">
    <source>
        <dbReference type="Google" id="ProtNLM"/>
    </source>
</evidence>
<accession>A0AAN6UQ26</accession>
<dbReference type="Proteomes" id="UP001304895">
    <property type="component" value="Unassembled WGS sequence"/>
</dbReference>